<dbReference type="EMBL" id="CASHSV030000409">
    <property type="protein sequence ID" value="CAJ2661922.1"/>
    <property type="molecule type" value="Genomic_DNA"/>
</dbReference>
<evidence type="ECO:0000313" key="2">
    <source>
        <dbReference type="Proteomes" id="UP001177021"/>
    </source>
</evidence>
<keyword evidence="2" id="KW-1185">Reference proteome</keyword>
<reference evidence="1" key="1">
    <citation type="submission" date="2023-10" db="EMBL/GenBank/DDBJ databases">
        <authorList>
            <person name="Rodriguez Cubillos JULIANA M."/>
            <person name="De Vega J."/>
        </authorList>
    </citation>
    <scope>NUCLEOTIDE SEQUENCE</scope>
</reference>
<gene>
    <name evidence="1" type="ORF">MILVUS5_LOCUS27557</name>
</gene>
<evidence type="ECO:0000313" key="1">
    <source>
        <dbReference type="EMBL" id="CAJ2661922.1"/>
    </source>
</evidence>
<sequence>MAKEIWDTLEVTHEGTTEVKRSKLNTLSQEYEMFRMQPGETILDLQKRFSHLTNHLMALGKTFTNDELNLKVLRSLTRAWQPKVTAISEKKSLSKMSLAALFGKLQEHEMELDQLERHEGRENKVRTLALKTKARDYDSDDEESQSEKDDEDVEVLFNKFKNFLKREKTKKLDQGKKFNGESTSRQNFTCFECGKQGHMKSDCPTLQKKSGHKRKKEFKPKKAYIAWDANEISSSSDSESKEYANLALMASHHSDDEYEEVSSKSSSYDNDLQSAFNELYEEFLKLSRKYSNQKKTILKLETLLFANPFV</sequence>
<organism evidence="1 2">
    <name type="scientific">Trifolium pratense</name>
    <name type="common">Red clover</name>
    <dbReference type="NCBI Taxonomy" id="57577"/>
    <lineage>
        <taxon>Eukaryota</taxon>
        <taxon>Viridiplantae</taxon>
        <taxon>Streptophyta</taxon>
        <taxon>Embryophyta</taxon>
        <taxon>Tracheophyta</taxon>
        <taxon>Spermatophyta</taxon>
        <taxon>Magnoliopsida</taxon>
        <taxon>eudicotyledons</taxon>
        <taxon>Gunneridae</taxon>
        <taxon>Pentapetalae</taxon>
        <taxon>rosids</taxon>
        <taxon>fabids</taxon>
        <taxon>Fabales</taxon>
        <taxon>Fabaceae</taxon>
        <taxon>Papilionoideae</taxon>
        <taxon>50 kb inversion clade</taxon>
        <taxon>NPAAA clade</taxon>
        <taxon>Hologalegina</taxon>
        <taxon>IRL clade</taxon>
        <taxon>Trifolieae</taxon>
        <taxon>Trifolium</taxon>
    </lineage>
</organism>
<dbReference type="Proteomes" id="UP001177021">
    <property type="component" value="Unassembled WGS sequence"/>
</dbReference>
<comment type="caution">
    <text evidence="1">The sequence shown here is derived from an EMBL/GenBank/DDBJ whole genome shotgun (WGS) entry which is preliminary data.</text>
</comment>
<accession>A0ACB0L3E6</accession>
<name>A0ACB0L3E6_TRIPR</name>
<proteinExistence type="predicted"/>
<protein>
    <submittedName>
        <fullName evidence="1">Uncharacterized protein</fullName>
    </submittedName>
</protein>